<dbReference type="SMART" id="SM00184">
    <property type="entry name" value="RING"/>
    <property type="match status" value="1"/>
</dbReference>
<evidence type="ECO:0000259" key="7">
    <source>
        <dbReference type="SMART" id="SM00184"/>
    </source>
</evidence>
<dbReference type="GO" id="GO:0008270">
    <property type="term" value="F:zinc ion binding"/>
    <property type="evidence" value="ECO:0007669"/>
    <property type="project" value="UniProtKB-KW"/>
</dbReference>
<keyword evidence="5" id="KW-0256">Endoplasmic reticulum</keyword>
<feature type="compositionally biased region" description="Basic and acidic residues" evidence="6">
    <location>
        <begin position="397"/>
        <end position="414"/>
    </location>
</feature>
<dbReference type="InterPro" id="IPR001841">
    <property type="entry name" value="Znf_RING"/>
</dbReference>
<comment type="catalytic activity">
    <reaction evidence="1 5">
        <text>S-ubiquitinyl-[E2 ubiquitin-conjugating enzyme]-L-cysteine + [acceptor protein]-L-lysine = [E2 ubiquitin-conjugating enzyme]-L-cysteine + N(6)-ubiquitinyl-[acceptor protein]-L-lysine.</text>
        <dbReference type="EC" id="2.3.2.27"/>
    </reaction>
</comment>
<comment type="domain">
    <text evidence="5">The RING-type zinc finger domain is responsible for E3 ligase activity.</text>
</comment>
<reference evidence="8" key="1">
    <citation type="journal article" date="2023" name="Science">
        <title>Elucidation of the pathway for biosynthesis of saponin adjuvants from the soapbark tree.</title>
        <authorList>
            <person name="Reed J."/>
            <person name="Orme A."/>
            <person name="El-Demerdash A."/>
            <person name="Owen C."/>
            <person name="Martin L.B.B."/>
            <person name="Misra R.C."/>
            <person name="Kikuchi S."/>
            <person name="Rejzek M."/>
            <person name="Martin A.C."/>
            <person name="Harkess A."/>
            <person name="Leebens-Mack J."/>
            <person name="Louveau T."/>
            <person name="Stephenson M.J."/>
            <person name="Osbourn A."/>
        </authorList>
    </citation>
    <scope>NUCLEOTIDE SEQUENCE</scope>
    <source>
        <strain evidence="8">S10</strain>
    </source>
</reference>
<dbReference type="KEGG" id="qsa:O6P43_029476"/>
<evidence type="ECO:0000313" key="8">
    <source>
        <dbReference type="EMBL" id="KAJ7949093.1"/>
    </source>
</evidence>
<dbReference type="Gene3D" id="3.30.40.10">
    <property type="entry name" value="Zinc/RING finger domain, C3HC4 (zinc finger)"/>
    <property type="match status" value="1"/>
</dbReference>
<dbReference type="EMBL" id="JARAOO010000012">
    <property type="protein sequence ID" value="KAJ7949094.1"/>
    <property type="molecule type" value="Genomic_DNA"/>
</dbReference>
<dbReference type="EMBL" id="JARAOO010000012">
    <property type="protein sequence ID" value="KAJ7949093.1"/>
    <property type="molecule type" value="Genomic_DNA"/>
</dbReference>
<feature type="region of interest" description="Disordered" evidence="6">
    <location>
        <begin position="248"/>
        <end position="278"/>
    </location>
</feature>
<dbReference type="AlphaFoldDB" id="A0AAD7PB40"/>
<feature type="domain" description="RING-type" evidence="7">
    <location>
        <begin position="132"/>
        <end position="172"/>
    </location>
</feature>
<evidence type="ECO:0000256" key="2">
    <source>
        <dbReference type="ARBA" id="ARBA00004906"/>
    </source>
</evidence>
<proteinExistence type="predicted"/>
<dbReference type="GO" id="GO:0061630">
    <property type="term" value="F:ubiquitin protein ligase activity"/>
    <property type="evidence" value="ECO:0007669"/>
    <property type="project" value="UniProtKB-UniRule"/>
</dbReference>
<name>A0AAD7PB40_QUISA</name>
<accession>A0AAD7PB40</accession>
<dbReference type="EC" id="2.3.2.27" evidence="5"/>
<evidence type="ECO:0000256" key="4">
    <source>
        <dbReference type="ARBA" id="ARBA00022786"/>
    </source>
</evidence>
<evidence type="ECO:0000256" key="5">
    <source>
        <dbReference type="RuleBase" id="RU369090"/>
    </source>
</evidence>
<keyword evidence="5" id="KW-0862">Zinc</keyword>
<evidence type="ECO:0000256" key="3">
    <source>
        <dbReference type="ARBA" id="ARBA00022679"/>
    </source>
</evidence>
<dbReference type="Pfam" id="PF13920">
    <property type="entry name" value="zf-C3HC4_3"/>
    <property type="match status" value="1"/>
</dbReference>
<dbReference type="GO" id="GO:0006511">
    <property type="term" value="P:ubiquitin-dependent protein catabolic process"/>
    <property type="evidence" value="ECO:0007669"/>
    <property type="project" value="UniProtKB-UniRule"/>
</dbReference>
<keyword evidence="3 5" id="KW-0808">Transferase</keyword>
<comment type="function">
    <text evidence="5">E3 ubiquitin-protein ligase.</text>
</comment>
<dbReference type="GO" id="GO:0005789">
    <property type="term" value="C:endoplasmic reticulum membrane"/>
    <property type="evidence" value="ECO:0007669"/>
    <property type="project" value="UniProtKB-SubCell"/>
</dbReference>
<organism evidence="8 9">
    <name type="scientific">Quillaja saponaria</name>
    <name type="common">Soap bark tree</name>
    <dbReference type="NCBI Taxonomy" id="32244"/>
    <lineage>
        <taxon>Eukaryota</taxon>
        <taxon>Viridiplantae</taxon>
        <taxon>Streptophyta</taxon>
        <taxon>Embryophyta</taxon>
        <taxon>Tracheophyta</taxon>
        <taxon>Spermatophyta</taxon>
        <taxon>Magnoliopsida</taxon>
        <taxon>eudicotyledons</taxon>
        <taxon>Gunneridae</taxon>
        <taxon>Pentapetalae</taxon>
        <taxon>rosids</taxon>
        <taxon>fabids</taxon>
        <taxon>Fabales</taxon>
        <taxon>Quillajaceae</taxon>
        <taxon>Quillaja</taxon>
    </lineage>
</organism>
<dbReference type="InterPro" id="IPR045103">
    <property type="entry name" value="RNF5/RNF185-like"/>
</dbReference>
<evidence type="ECO:0000256" key="1">
    <source>
        <dbReference type="ARBA" id="ARBA00000900"/>
    </source>
</evidence>
<comment type="subcellular location">
    <subcellularLocation>
        <location evidence="5">Endoplasmic reticulum membrane</location>
        <topology evidence="5">Single-pass type IV membrane protein</topology>
    </subcellularLocation>
</comment>
<keyword evidence="5" id="KW-0479">Metal-binding</keyword>
<dbReference type="Proteomes" id="UP001163823">
    <property type="component" value="Chromosome 12"/>
</dbReference>
<comment type="pathway">
    <text evidence="2 5">Protein modification; protein ubiquitination.</text>
</comment>
<gene>
    <name evidence="8" type="ORF">O6P43_029476</name>
</gene>
<dbReference type="SUPFAM" id="SSF57850">
    <property type="entry name" value="RING/U-box"/>
    <property type="match status" value="1"/>
</dbReference>
<keyword evidence="5" id="KW-0863">Zinc-finger</keyword>
<protein>
    <recommendedName>
        <fullName evidence="5">E3 ubiquitin-protein ligase RMA</fullName>
        <ecNumber evidence="5">2.3.2.27</ecNumber>
    </recommendedName>
    <alternativeName>
        <fullName evidence="5">Protein RING membrane-anchor</fullName>
    </alternativeName>
    <alternativeName>
        <fullName evidence="5">RING-type E3 ubiquitin transferase RMA</fullName>
    </alternativeName>
</protein>
<feature type="region of interest" description="Disordered" evidence="6">
    <location>
        <begin position="385"/>
        <end position="422"/>
    </location>
</feature>
<keyword evidence="4 5" id="KW-0833">Ubl conjugation pathway</keyword>
<evidence type="ECO:0000256" key="6">
    <source>
        <dbReference type="SAM" id="MobiDB-lite"/>
    </source>
</evidence>
<keyword evidence="9" id="KW-1185">Reference proteome</keyword>
<comment type="caution">
    <text evidence="8">The sequence shown here is derived from an EMBL/GenBank/DDBJ whole genome shotgun (WGS) entry which is preliminary data.</text>
</comment>
<feature type="compositionally biased region" description="Polar residues" evidence="6">
    <location>
        <begin position="262"/>
        <end position="278"/>
    </location>
</feature>
<evidence type="ECO:0000313" key="9">
    <source>
        <dbReference type="Proteomes" id="UP001163823"/>
    </source>
</evidence>
<dbReference type="InterPro" id="IPR013083">
    <property type="entry name" value="Znf_RING/FYVE/PHD"/>
</dbReference>
<sequence>MEFDLNQEPLDQPHSPAIGLGSIVSEIESAQGHIEERIRRLEAVTSRARQRQRWRQGHTPLQITNVTASLEERDVQEENSMNGGQIDIAVHESTVESRKTSNRDNAHLVAKALEMDMDPKKGGSDSGGFFDCNICLEMAKDPILTCCGHLFCWPCFYQLSYSYSNAKECPVCRGEVTDTSIVPIYGNGSVNNGHQLESTETGFKIPPRPHASRVESMRQQLLSRATSSPMVDRIQRMVGHAMGDRAQLESLERTSERSLSSANQHRTSQSQALSSMETEINQNNSSINVSRLLMQGAASFSSLSSALNSAMDSAERLVEDLETYVNIHRIGTTHLQSSPVDGRDPILSIAGATESEIPSPEAALEINSAIPSSVSSVSRNAGVEIISMRNPSSSSRRRTDVPRVSDSDNGVSRETRRRRDPSLYSVYEVKGI</sequence>
<dbReference type="PANTHER" id="PTHR12313">
    <property type="entry name" value="E3 UBIQUITIN-PROTEIN LIGASE RNF5-RELATED"/>
    <property type="match status" value="1"/>
</dbReference>